<proteinExistence type="predicted"/>
<dbReference type="EMBL" id="CP144698">
    <property type="protein sequence ID" value="WVZ16713.1"/>
    <property type="molecule type" value="Genomic_DNA"/>
</dbReference>
<reference evidence="2 3" key="1">
    <citation type="journal article" date="2023" name="Life. Sci Alliance">
        <title>Evolutionary insights into 3D genome organization and epigenetic landscape of Vigna mungo.</title>
        <authorList>
            <person name="Junaid A."/>
            <person name="Singh B."/>
            <person name="Bhatia S."/>
        </authorList>
    </citation>
    <scope>NUCLEOTIDE SEQUENCE [LARGE SCALE GENOMIC DNA]</scope>
    <source>
        <strain evidence="2">Urdbean</strain>
    </source>
</reference>
<evidence type="ECO:0000256" key="1">
    <source>
        <dbReference type="SAM" id="Phobius"/>
    </source>
</evidence>
<dbReference type="AlphaFoldDB" id="A0AAQ3S543"/>
<organism evidence="2 3">
    <name type="scientific">Vigna mungo</name>
    <name type="common">Black gram</name>
    <name type="synonym">Phaseolus mungo</name>
    <dbReference type="NCBI Taxonomy" id="3915"/>
    <lineage>
        <taxon>Eukaryota</taxon>
        <taxon>Viridiplantae</taxon>
        <taxon>Streptophyta</taxon>
        <taxon>Embryophyta</taxon>
        <taxon>Tracheophyta</taxon>
        <taxon>Spermatophyta</taxon>
        <taxon>Magnoliopsida</taxon>
        <taxon>eudicotyledons</taxon>
        <taxon>Gunneridae</taxon>
        <taxon>Pentapetalae</taxon>
        <taxon>rosids</taxon>
        <taxon>fabids</taxon>
        <taxon>Fabales</taxon>
        <taxon>Fabaceae</taxon>
        <taxon>Papilionoideae</taxon>
        <taxon>50 kb inversion clade</taxon>
        <taxon>NPAAA clade</taxon>
        <taxon>indigoferoid/millettioid clade</taxon>
        <taxon>Phaseoleae</taxon>
        <taxon>Vigna</taxon>
    </lineage>
</organism>
<evidence type="ECO:0000313" key="2">
    <source>
        <dbReference type="EMBL" id="WVZ16713.1"/>
    </source>
</evidence>
<name>A0AAQ3S543_VIGMU</name>
<keyword evidence="1" id="KW-1133">Transmembrane helix</keyword>
<sequence length="119" mass="13803">MSLSRLSYEKMNLNGMLYHSLLFSIFNLKLLPNIASFLNSNSNLKIFYLSYVSYRSVSHELLGTESPLITTVQPSKFYTFLFEPVNSISLHLACVWKTLICLLFCDRTFFYLFPLGHDL</sequence>
<keyword evidence="3" id="KW-1185">Reference proteome</keyword>
<accession>A0AAQ3S543</accession>
<keyword evidence="1" id="KW-0472">Membrane</keyword>
<keyword evidence="1" id="KW-0812">Transmembrane</keyword>
<dbReference type="Proteomes" id="UP001374535">
    <property type="component" value="Chromosome 3"/>
</dbReference>
<feature type="transmembrane region" description="Helical" evidence="1">
    <location>
        <begin position="16"/>
        <end position="38"/>
    </location>
</feature>
<protein>
    <submittedName>
        <fullName evidence="2">Uncharacterized protein</fullName>
    </submittedName>
</protein>
<evidence type="ECO:0000313" key="3">
    <source>
        <dbReference type="Proteomes" id="UP001374535"/>
    </source>
</evidence>
<gene>
    <name evidence="2" type="ORF">V8G54_009695</name>
</gene>